<proteinExistence type="predicted"/>
<dbReference type="Proteomes" id="UP000609651">
    <property type="component" value="Unassembled WGS sequence"/>
</dbReference>
<evidence type="ECO:0000313" key="3">
    <source>
        <dbReference type="Proteomes" id="UP000609651"/>
    </source>
</evidence>
<keyword evidence="3" id="KW-1185">Reference proteome</keyword>
<reference evidence="2 3" key="1">
    <citation type="journal article" date="2020" name="Syst. Appl. Microbiol.">
        <title>Alienimonas chondri sp. nov., a novel planctomycete isolated from the biofilm of the red alga Chondrus crispus.</title>
        <authorList>
            <person name="Vitorino I."/>
            <person name="Albuquerque L."/>
            <person name="Wiegand S."/>
            <person name="Kallscheuer N."/>
            <person name="da Costa M.S."/>
            <person name="Lobo-da-Cunha A."/>
            <person name="Jogler C."/>
            <person name="Lage O.M."/>
        </authorList>
    </citation>
    <scope>NUCLEOTIDE SEQUENCE [LARGE SCALE GENOMIC DNA]</scope>
    <source>
        <strain evidence="2 3">LzC2</strain>
    </source>
</reference>
<sequence length="49" mass="5295">MTKRVIQKAPGKPKSFTKAQAVAAIKRVVADRERAAKQETKNGSGRQAS</sequence>
<evidence type="ECO:0000313" key="2">
    <source>
        <dbReference type="EMBL" id="NNJ26535.1"/>
    </source>
</evidence>
<protein>
    <submittedName>
        <fullName evidence="2">Uncharacterized protein</fullName>
    </submittedName>
</protein>
<evidence type="ECO:0000256" key="1">
    <source>
        <dbReference type="SAM" id="MobiDB-lite"/>
    </source>
</evidence>
<feature type="region of interest" description="Disordered" evidence="1">
    <location>
        <begin position="1"/>
        <end position="20"/>
    </location>
</feature>
<gene>
    <name evidence="2" type="ORF">LzC2_26240</name>
</gene>
<dbReference type="EMBL" id="WTPX01000083">
    <property type="protein sequence ID" value="NNJ26535.1"/>
    <property type="molecule type" value="Genomic_DNA"/>
</dbReference>
<comment type="caution">
    <text evidence="2">The sequence shown here is derived from an EMBL/GenBank/DDBJ whole genome shotgun (WGS) entry which is preliminary data.</text>
</comment>
<accession>A0ABX1VF73</accession>
<organism evidence="2 3">
    <name type="scientific">Alienimonas chondri</name>
    <dbReference type="NCBI Taxonomy" id="2681879"/>
    <lineage>
        <taxon>Bacteria</taxon>
        <taxon>Pseudomonadati</taxon>
        <taxon>Planctomycetota</taxon>
        <taxon>Planctomycetia</taxon>
        <taxon>Planctomycetales</taxon>
        <taxon>Planctomycetaceae</taxon>
        <taxon>Alienimonas</taxon>
    </lineage>
</organism>
<name>A0ABX1VF73_9PLAN</name>